<keyword evidence="1" id="KW-0812">Transmembrane</keyword>
<feature type="transmembrane region" description="Helical" evidence="1">
    <location>
        <begin position="59"/>
        <end position="83"/>
    </location>
</feature>
<dbReference type="EMBL" id="CP001047">
    <property type="protein sequence ID" value="ACF07439.1"/>
    <property type="molecule type" value="Genomic_DNA"/>
</dbReference>
<dbReference type="KEGG" id="mat:MARTH_orf671"/>
<dbReference type="RefSeq" id="WP_012498396.1">
    <property type="nucleotide sequence ID" value="NC_011025.1"/>
</dbReference>
<evidence type="ECO:0000256" key="1">
    <source>
        <dbReference type="SAM" id="Phobius"/>
    </source>
</evidence>
<keyword evidence="1" id="KW-0472">Membrane</keyword>
<protein>
    <submittedName>
        <fullName evidence="2">Uncharacterized protein</fullName>
    </submittedName>
</protein>
<evidence type="ECO:0000313" key="2">
    <source>
        <dbReference type="EMBL" id="ACF07439.1"/>
    </source>
</evidence>
<dbReference type="Proteomes" id="UP000008812">
    <property type="component" value="Chromosome"/>
</dbReference>
<name>B3PN37_META1</name>
<feature type="transmembrane region" description="Helical" evidence="1">
    <location>
        <begin position="215"/>
        <end position="233"/>
    </location>
</feature>
<dbReference type="HOGENOM" id="CLU_1029811_0_0_14"/>
<dbReference type="eggNOG" id="ENOG5030MGW">
    <property type="taxonomic scope" value="Bacteria"/>
</dbReference>
<accession>B3PN37</accession>
<sequence length="271" mass="31330">MKNRKKELAILKKASIRSLWFWIILIVATVLLLVVLSFLGATFRSKFNSSVGMFTNEIIINSLIGILSGLILIVISFILLNVFKKSSINDFFVYYCYLKSLNNKSKLVIVKDSRIVEFYNSDKALTKIEFINLLASIFNYTPNSLEFKNLINEVNADFAKHSFIDVDIEKIKKIATNRAISFDLVIPFLVNIILIIFVSIYNYDQQGTLRALARLFTNFISIIFTISISMFTYEMLMIKKIKNHNSFNDFFFLSFNNYQFKLLNSSLVKSN</sequence>
<reference evidence="2 3" key="1">
    <citation type="journal article" date="2008" name="Infect. Immun.">
        <title>Genome of Mycoplasma arthritidis.</title>
        <authorList>
            <person name="Dybvig K."/>
            <person name="Zuhua C."/>
            <person name="Lao P."/>
            <person name="Jordan D.S."/>
            <person name="French C.T."/>
            <person name="Tu A.H."/>
            <person name="Loraine A.E."/>
        </authorList>
    </citation>
    <scope>NUCLEOTIDE SEQUENCE [LARGE SCALE GENOMIC DNA]</scope>
    <source>
        <strain evidence="2 3">158L3-1</strain>
    </source>
</reference>
<feature type="transmembrane region" description="Helical" evidence="1">
    <location>
        <begin position="20"/>
        <end position="39"/>
    </location>
</feature>
<keyword evidence="3" id="KW-1185">Reference proteome</keyword>
<evidence type="ECO:0000313" key="3">
    <source>
        <dbReference type="Proteomes" id="UP000008812"/>
    </source>
</evidence>
<organism evidence="2 3">
    <name type="scientific">Metamycoplasma arthritidis (strain 158L3-1)</name>
    <name type="common">Mycoplasma arthritidis</name>
    <dbReference type="NCBI Taxonomy" id="243272"/>
    <lineage>
        <taxon>Bacteria</taxon>
        <taxon>Bacillati</taxon>
        <taxon>Mycoplasmatota</taxon>
        <taxon>Mycoplasmoidales</taxon>
        <taxon>Metamycoplasmataceae</taxon>
        <taxon>Metamycoplasma</taxon>
    </lineage>
</organism>
<gene>
    <name evidence="2" type="ordered locus">MARTH_orf671</name>
</gene>
<keyword evidence="1" id="KW-1133">Transmembrane helix</keyword>
<proteinExistence type="predicted"/>
<dbReference type="AlphaFoldDB" id="B3PN37"/>
<feature type="transmembrane region" description="Helical" evidence="1">
    <location>
        <begin position="180"/>
        <end position="203"/>
    </location>
</feature>